<dbReference type="PROSITE" id="PS50267">
    <property type="entry name" value="NA_NEUROTRAN_SYMP_3"/>
    <property type="match status" value="1"/>
</dbReference>
<dbReference type="Pfam" id="PF00209">
    <property type="entry name" value="SNF"/>
    <property type="match status" value="2"/>
</dbReference>
<comment type="caution">
    <text evidence="7">The sequence shown here is derived from an EMBL/GenBank/DDBJ whole genome shotgun (WGS) entry which is preliminary data.</text>
</comment>
<feature type="transmembrane region" description="Helical" evidence="6">
    <location>
        <begin position="255"/>
        <end position="281"/>
    </location>
</feature>
<gene>
    <name evidence="7" type="ORF">J2T57_003173</name>
</gene>
<evidence type="ECO:0000256" key="1">
    <source>
        <dbReference type="ARBA" id="ARBA00004141"/>
    </source>
</evidence>
<evidence type="ECO:0000313" key="7">
    <source>
        <dbReference type="EMBL" id="MCP1676018.1"/>
    </source>
</evidence>
<keyword evidence="3 6" id="KW-0812">Transmembrane</keyword>
<protein>
    <submittedName>
        <fullName evidence="7">NSS family neurotransmitter:Na+ symporter</fullName>
    </submittedName>
</protein>
<reference evidence="7" key="1">
    <citation type="submission" date="2022-03" db="EMBL/GenBank/DDBJ databases">
        <title>Genomic Encyclopedia of Type Strains, Phase III (KMG-III): the genomes of soil and plant-associated and newly described type strains.</title>
        <authorList>
            <person name="Whitman W."/>
        </authorList>
    </citation>
    <scope>NUCLEOTIDE SEQUENCE</scope>
    <source>
        <strain evidence="7">ANL 6-2</strain>
    </source>
</reference>
<accession>A0AAE3G7V6</accession>
<evidence type="ECO:0000256" key="3">
    <source>
        <dbReference type="ARBA" id="ARBA00022692"/>
    </source>
</evidence>
<dbReference type="AlphaFoldDB" id="A0AAE3G7V6"/>
<organism evidence="7 8">
    <name type="scientific">Natronocella acetinitrilica</name>
    <dbReference type="NCBI Taxonomy" id="414046"/>
    <lineage>
        <taxon>Bacteria</taxon>
        <taxon>Pseudomonadati</taxon>
        <taxon>Pseudomonadota</taxon>
        <taxon>Gammaproteobacteria</taxon>
        <taxon>Chromatiales</taxon>
        <taxon>Ectothiorhodospiraceae</taxon>
        <taxon>Natronocella</taxon>
    </lineage>
</organism>
<feature type="transmembrane region" description="Helical" evidence="6">
    <location>
        <begin position="96"/>
        <end position="118"/>
    </location>
</feature>
<feature type="transmembrane region" description="Helical" evidence="6">
    <location>
        <begin position="12"/>
        <end position="33"/>
    </location>
</feature>
<comment type="subcellular location">
    <subcellularLocation>
        <location evidence="1">Membrane</location>
        <topology evidence="1">Multi-pass membrane protein</topology>
    </subcellularLocation>
</comment>
<feature type="transmembrane region" description="Helical" evidence="6">
    <location>
        <begin position="153"/>
        <end position="172"/>
    </location>
</feature>
<feature type="transmembrane region" description="Helical" evidence="6">
    <location>
        <begin position="423"/>
        <end position="451"/>
    </location>
</feature>
<keyword evidence="8" id="KW-1185">Reference proteome</keyword>
<dbReference type="EMBL" id="JALJXV010000007">
    <property type="protein sequence ID" value="MCP1676018.1"/>
    <property type="molecule type" value="Genomic_DNA"/>
</dbReference>
<feature type="transmembrane region" description="Helical" evidence="6">
    <location>
        <begin position="45"/>
        <end position="69"/>
    </location>
</feature>
<keyword evidence="4 6" id="KW-1133">Transmembrane helix</keyword>
<evidence type="ECO:0000256" key="6">
    <source>
        <dbReference type="SAM" id="Phobius"/>
    </source>
</evidence>
<dbReference type="PANTHER" id="PTHR42948:SF1">
    <property type="entry name" value="TRANSPORTER"/>
    <property type="match status" value="1"/>
</dbReference>
<dbReference type="InterPro" id="IPR037272">
    <property type="entry name" value="SNS_sf"/>
</dbReference>
<evidence type="ECO:0000313" key="8">
    <source>
        <dbReference type="Proteomes" id="UP001205843"/>
    </source>
</evidence>
<feature type="transmembrane region" description="Helical" evidence="6">
    <location>
        <begin position="386"/>
        <end position="411"/>
    </location>
</feature>
<dbReference type="PROSITE" id="PS51257">
    <property type="entry name" value="PROKAR_LIPOPROTEIN"/>
    <property type="match status" value="1"/>
</dbReference>
<dbReference type="InterPro" id="IPR000175">
    <property type="entry name" value="Na/ntran_symport"/>
</dbReference>
<dbReference type="GO" id="GO:0016020">
    <property type="term" value="C:membrane"/>
    <property type="evidence" value="ECO:0007669"/>
    <property type="project" value="UniProtKB-SubCell"/>
</dbReference>
<evidence type="ECO:0000256" key="4">
    <source>
        <dbReference type="ARBA" id="ARBA00022989"/>
    </source>
</evidence>
<feature type="transmembrane region" description="Helical" evidence="6">
    <location>
        <begin position="344"/>
        <end position="366"/>
    </location>
</feature>
<keyword evidence="2" id="KW-0813">Transport</keyword>
<feature type="transmembrane region" description="Helical" evidence="6">
    <location>
        <begin position="307"/>
        <end position="332"/>
    </location>
</feature>
<feature type="transmembrane region" description="Helical" evidence="6">
    <location>
        <begin position="222"/>
        <end position="248"/>
    </location>
</feature>
<dbReference type="PANTHER" id="PTHR42948">
    <property type="entry name" value="TRANSPORTER"/>
    <property type="match status" value="1"/>
</dbReference>
<evidence type="ECO:0000256" key="5">
    <source>
        <dbReference type="ARBA" id="ARBA00023136"/>
    </source>
</evidence>
<name>A0AAE3G7V6_9GAMM</name>
<evidence type="ECO:0000256" key="2">
    <source>
        <dbReference type="ARBA" id="ARBA00022448"/>
    </source>
</evidence>
<proteinExistence type="predicted"/>
<feature type="transmembrane region" description="Helical" evidence="6">
    <location>
        <begin position="179"/>
        <end position="202"/>
    </location>
</feature>
<dbReference type="RefSeq" id="WP_253480516.1">
    <property type="nucleotide sequence ID" value="NZ_JALJXV010000007.1"/>
</dbReference>
<dbReference type="PRINTS" id="PR00176">
    <property type="entry name" value="NANEUSMPORT"/>
</dbReference>
<dbReference type="Proteomes" id="UP001205843">
    <property type="component" value="Unassembled WGS sequence"/>
</dbReference>
<dbReference type="NCBIfam" id="NF037979">
    <property type="entry name" value="Na_transp"/>
    <property type="match status" value="1"/>
</dbReference>
<sequence length="456" mass="47803">MPIPRRYRHGQWPNQGVFILAACGACIGLGNLWRFPALVVEHGGGAFILVYAAALLLLGLPVAVAEVVLGRGSRHDPVGAFRETAAIHGRSRHWAWAGWLAILGAVCLLILLAVTAGWSMGYLFRAVTGTLFQLDMVDATAMFEDLAMDVERSMLWITLFIGLVALVVSQGLERGIVPAVVVLVPMLLAGLLVLMMVALAHPSNPIVLDYLFTVDFSQLGQAGLLAALHHAFASLALGVGVLIVYGAALPARTPIVTAVGSVVLLDFLAALAATLLVVSLAPGFPPGPGLAFEVLPTVFAAEGPGRLLAVVFYATLVLAALTTGFALAEALVTGITENSRLSRAAAGGYVAAMIWLLAFAVVLVQTSPWAAATSGGLDLRAVLELFAGQLLPIIMALAGLLALLSVGWVAAPESVRHALRLDGWPWASALCHGLIRWIAPALLLIVLAYTITGLWL</sequence>
<keyword evidence="5 6" id="KW-0472">Membrane</keyword>
<dbReference type="SUPFAM" id="SSF161070">
    <property type="entry name" value="SNF-like"/>
    <property type="match status" value="1"/>
</dbReference>